<name>A0A9D1M2W8_9PROT</name>
<accession>A0A9D1M2W8</accession>
<sequence length="66" mass="7340">MTTVSVALSAELFQKLQTLSAKSGRPVEDCLELAVAEYVENYEDAYKTDLNSVNALERSFFFSVAE</sequence>
<comment type="caution">
    <text evidence="1">The sequence shown here is derived from an EMBL/GenBank/DDBJ whole genome shotgun (WGS) entry which is preliminary data.</text>
</comment>
<dbReference type="AlphaFoldDB" id="A0A9D1M2W8"/>
<reference evidence="1" key="1">
    <citation type="submission" date="2020-10" db="EMBL/GenBank/DDBJ databases">
        <authorList>
            <person name="Gilroy R."/>
        </authorList>
    </citation>
    <scope>NUCLEOTIDE SEQUENCE</scope>
    <source>
        <strain evidence="1">ChiW3-316</strain>
    </source>
</reference>
<dbReference type="GO" id="GO:0006355">
    <property type="term" value="P:regulation of DNA-templated transcription"/>
    <property type="evidence" value="ECO:0007669"/>
    <property type="project" value="InterPro"/>
</dbReference>
<dbReference type="SUPFAM" id="SSF47598">
    <property type="entry name" value="Ribbon-helix-helix"/>
    <property type="match status" value="1"/>
</dbReference>
<organism evidence="1 2">
    <name type="scientific">Candidatus Scatocola faecipullorum</name>
    <dbReference type="NCBI Taxonomy" id="2840917"/>
    <lineage>
        <taxon>Bacteria</taxon>
        <taxon>Pseudomonadati</taxon>
        <taxon>Pseudomonadota</taxon>
        <taxon>Alphaproteobacteria</taxon>
        <taxon>Rhodospirillales</taxon>
        <taxon>Rhodospirillaceae</taxon>
        <taxon>Rhodospirillaceae incertae sedis</taxon>
        <taxon>Candidatus Scatocola</taxon>
    </lineage>
</organism>
<evidence type="ECO:0000313" key="1">
    <source>
        <dbReference type="EMBL" id="HIU52888.1"/>
    </source>
</evidence>
<dbReference type="InterPro" id="IPR010985">
    <property type="entry name" value="Ribbon_hlx_hlx"/>
</dbReference>
<reference evidence="1" key="2">
    <citation type="journal article" date="2021" name="PeerJ">
        <title>Extensive microbial diversity within the chicken gut microbiome revealed by metagenomics and culture.</title>
        <authorList>
            <person name="Gilroy R."/>
            <person name="Ravi A."/>
            <person name="Getino M."/>
            <person name="Pursley I."/>
            <person name="Horton D.L."/>
            <person name="Alikhan N.F."/>
            <person name="Baker D."/>
            <person name="Gharbi K."/>
            <person name="Hall N."/>
            <person name="Watson M."/>
            <person name="Adriaenssens E.M."/>
            <person name="Foster-Nyarko E."/>
            <person name="Jarju S."/>
            <person name="Secka A."/>
            <person name="Antonio M."/>
            <person name="Oren A."/>
            <person name="Chaudhuri R.R."/>
            <person name="La Ragione R."/>
            <person name="Hildebrand F."/>
            <person name="Pallen M.J."/>
        </authorList>
    </citation>
    <scope>NUCLEOTIDE SEQUENCE</scope>
    <source>
        <strain evidence="1">ChiW3-316</strain>
    </source>
</reference>
<protein>
    <submittedName>
        <fullName evidence="1">Uncharacterized protein</fullName>
    </submittedName>
</protein>
<dbReference type="Proteomes" id="UP000824107">
    <property type="component" value="Unassembled WGS sequence"/>
</dbReference>
<gene>
    <name evidence="1" type="ORF">IAD20_02280</name>
</gene>
<dbReference type="EMBL" id="DVNC01000021">
    <property type="protein sequence ID" value="HIU52888.1"/>
    <property type="molecule type" value="Genomic_DNA"/>
</dbReference>
<evidence type="ECO:0000313" key="2">
    <source>
        <dbReference type="Proteomes" id="UP000824107"/>
    </source>
</evidence>
<proteinExistence type="predicted"/>